<comment type="caution">
    <text evidence="1">The sequence shown here is derived from an EMBL/GenBank/DDBJ whole genome shotgun (WGS) entry which is preliminary data.</text>
</comment>
<evidence type="ECO:0000313" key="2">
    <source>
        <dbReference type="Proteomes" id="UP001143910"/>
    </source>
</evidence>
<reference evidence="1" key="1">
    <citation type="submission" date="2022-08" db="EMBL/GenBank/DDBJ databases">
        <title>Genome Sequence of Lecanicillium fungicola.</title>
        <authorList>
            <person name="Buettner E."/>
        </authorList>
    </citation>
    <scope>NUCLEOTIDE SEQUENCE</scope>
    <source>
        <strain evidence="1">Babe33</strain>
    </source>
</reference>
<proteinExistence type="predicted"/>
<organism evidence="1 2">
    <name type="scientific">Zarea fungicola</name>
    <dbReference type="NCBI Taxonomy" id="93591"/>
    <lineage>
        <taxon>Eukaryota</taxon>
        <taxon>Fungi</taxon>
        <taxon>Dikarya</taxon>
        <taxon>Ascomycota</taxon>
        <taxon>Pezizomycotina</taxon>
        <taxon>Sordariomycetes</taxon>
        <taxon>Hypocreomycetidae</taxon>
        <taxon>Hypocreales</taxon>
        <taxon>Cordycipitaceae</taxon>
        <taxon>Zarea</taxon>
    </lineage>
</organism>
<evidence type="ECO:0000313" key="1">
    <source>
        <dbReference type="EMBL" id="KAJ2980087.1"/>
    </source>
</evidence>
<dbReference type="EMBL" id="JANJQO010000227">
    <property type="protein sequence ID" value="KAJ2980087.1"/>
    <property type="molecule type" value="Genomic_DNA"/>
</dbReference>
<sequence length="291" mass="33484">MDATIKAPYFAPECQLPAPLPTPEQIAASADVLLETDYHCRVVRVGDYVVKYGQLVKLTEAETMLFLKQVQKDIPVPQIYAFYSTVENGKTVKYIIMEYIPGQSLDKCWPNLQPGEKLRIAQQLRTHLDLLRSIPAPEYFGCVGRKPYNNGFLWPETIGQSEEDKNTSGPFESEAELTESLVKSTIRHMGDDEYRISFFRRVLSDVLRNNRAVFTHGDLQKKNIMMRQDGSVVLIDWEYSGWCPEYMEYTSAMVLCRQFDDDYNDHLAMALDSYNAELGWMEMIIKTVRFG</sequence>
<keyword evidence="2" id="KW-1185">Reference proteome</keyword>
<gene>
    <name evidence="1" type="ORF">NQ176_g2856</name>
</gene>
<dbReference type="Proteomes" id="UP001143910">
    <property type="component" value="Unassembled WGS sequence"/>
</dbReference>
<name>A0ACC1NME7_9HYPO</name>
<accession>A0ACC1NME7</accession>
<protein>
    <submittedName>
        <fullName evidence="1">Uncharacterized protein</fullName>
    </submittedName>
</protein>